<name>A0A0F9AI96_9ZZZZ</name>
<reference evidence="1" key="1">
    <citation type="journal article" date="2015" name="Nature">
        <title>Complex archaea that bridge the gap between prokaryotes and eukaryotes.</title>
        <authorList>
            <person name="Spang A."/>
            <person name="Saw J.H."/>
            <person name="Jorgensen S.L."/>
            <person name="Zaremba-Niedzwiedzka K."/>
            <person name="Martijn J."/>
            <person name="Lind A.E."/>
            <person name="van Eijk R."/>
            <person name="Schleper C."/>
            <person name="Guy L."/>
            <person name="Ettema T.J."/>
        </authorList>
    </citation>
    <scope>NUCLEOTIDE SEQUENCE</scope>
</reference>
<accession>A0A0F9AI96</accession>
<feature type="non-terminal residue" evidence="1">
    <location>
        <position position="368"/>
    </location>
</feature>
<sequence>MAANRGNNTIELAEENFMSISGISYETITTASLLPFIATKHGSIEGMQYYKLPELPYKISHLANSDEYKLERHKDKKVINLKNIPKTKIKNLISGFFTKELHDKTVKLFLDAKFNPILGGTGSDISFLGFANLNDLKTMDLFLLRDILLEKVAINEYAILTEDSKLFHLAEASARMNLIPYFYAHIEELYPGILVDYKSEDAVKFNDEGVKLFLEFWVKNLGLDTAHFNLSIPEDDLLAFSSDKLEMTRLSKETSSKISSNSFLDFAEKKKLLYVHEEESNDEEEYDEDGSVINFKGYPTDVLTSLKLSANYSVWVKASWTCFINNYGLFDTGCDIIFAPQQVVLFPDGKLAFSGDEIIKMKYLGKDH</sequence>
<proteinExistence type="predicted"/>
<comment type="caution">
    <text evidence="1">The sequence shown here is derived from an EMBL/GenBank/DDBJ whole genome shotgun (WGS) entry which is preliminary data.</text>
</comment>
<dbReference type="AlphaFoldDB" id="A0A0F9AI96"/>
<evidence type="ECO:0000313" key="1">
    <source>
        <dbReference type="EMBL" id="KKK98010.1"/>
    </source>
</evidence>
<dbReference type="EMBL" id="LAZR01045799">
    <property type="protein sequence ID" value="KKK98010.1"/>
    <property type="molecule type" value="Genomic_DNA"/>
</dbReference>
<gene>
    <name evidence="1" type="ORF">LCGC14_2647040</name>
</gene>
<organism evidence="1">
    <name type="scientific">marine sediment metagenome</name>
    <dbReference type="NCBI Taxonomy" id="412755"/>
    <lineage>
        <taxon>unclassified sequences</taxon>
        <taxon>metagenomes</taxon>
        <taxon>ecological metagenomes</taxon>
    </lineage>
</organism>
<protein>
    <submittedName>
        <fullName evidence="1">Uncharacterized protein</fullName>
    </submittedName>
</protein>